<evidence type="ECO:0000259" key="3">
    <source>
        <dbReference type="PROSITE" id="PS50160"/>
    </source>
</evidence>
<dbReference type="GO" id="GO:0003910">
    <property type="term" value="F:DNA ligase (ATP) activity"/>
    <property type="evidence" value="ECO:0007669"/>
    <property type="project" value="InterPro"/>
</dbReference>
<keyword evidence="5" id="KW-1185">Reference proteome</keyword>
<reference evidence="5" key="1">
    <citation type="submission" date="2015-07" db="EMBL/GenBank/DDBJ databases">
        <title>Fjat-10036 dsm4.</title>
        <authorList>
            <person name="Liu B."/>
            <person name="Wang J."/>
            <person name="Zhu Y."/>
            <person name="Liu G."/>
            <person name="Chen Q."/>
            <person name="Chen Z."/>
            <person name="Lan J."/>
            <person name="Che J."/>
            <person name="Ge C."/>
            <person name="Shi H."/>
            <person name="Pan Z."/>
            <person name="Liu X."/>
        </authorList>
    </citation>
    <scope>NUCLEOTIDE SEQUENCE [LARGE SCALE GENOMIC DNA]</scope>
    <source>
        <strain evidence="5">DSM 4</strain>
    </source>
</reference>
<dbReference type="OrthoDB" id="5503604at2"/>
<dbReference type="GO" id="GO:0005524">
    <property type="term" value="F:ATP binding"/>
    <property type="evidence" value="ECO:0007669"/>
    <property type="project" value="InterPro"/>
</dbReference>
<dbReference type="Gene3D" id="3.30.470.30">
    <property type="entry name" value="DNA ligase/mRNA capping enzyme"/>
    <property type="match status" value="1"/>
</dbReference>
<dbReference type="PANTHER" id="PTHR45674:SF4">
    <property type="entry name" value="DNA LIGASE 1"/>
    <property type="match status" value="1"/>
</dbReference>
<dbReference type="InterPro" id="IPR012310">
    <property type="entry name" value="DNA_ligase_ATP-dep_cent"/>
</dbReference>
<dbReference type="GO" id="GO:0006281">
    <property type="term" value="P:DNA repair"/>
    <property type="evidence" value="ECO:0007669"/>
    <property type="project" value="InterPro"/>
</dbReference>
<dbReference type="SUPFAM" id="SSF56091">
    <property type="entry name" value="DNA ligase/mRNA capping enzyme, catalytic domain"/>
    <property type="match status" value="1"/>
</dbReference>
<dbReference type="AlphaFoldDB" id="A0A0M0GG74"/>
<dbReference type="STRING" id="1459.AF332_20400"/>
<evidence type="ECO:0000256" key="1">
    <source>
        <dbReference type="ARBA" id="ARBA00007572"/>
    </source>
</evidence>
<dbReference type="Pfam" id="PF01068">
    <property type="entry name" value="DNA_ligase_A_M"/>
    <property type="match status" value="1"/>
</dbReference>
<evidence type="ECO:0000256" key="2">
    <source>
        <dbReference type="ARBA" id="ARBA00022598"/>
    </source>
</evidence>
<dbReference type="PATRIC" id="fig|1459.3.peg.4501"/>
<dbReference type="PROSITE" id="PS50160">
    <property type="entry name" value="DNA_LIGASE_A3"/>
    <property type="match status" value="1"/>
</dbReference>
<accession>A0A0M0GG74</accession>
<dbReference type="GO" id="GO:0006310">
    <property type="term" value="P:DNA recombination"/>
    <property type="evidence" value="ECO:0007669"/>
    <property type="project" value="InterPro"/>
</dbReference>
<dbReference type="Gene3D" id="3.30.1490.70">
    <property type="match status" value="1"/>
</dbReference>
<dbReference type="CDD" id="cd07906">
    <property type="entry name" value="Adenylation_DNA_ligase_LigD_LigC"/>
    <property type="match status" value="1"/>
</dbReference>
<dbReference type="NCBIfam" id="NF005796">
    <property type="entry name" value="PRK07636.1"/>
    <property type="match status" value="1"/>
</dbReference>
<comment type="caution">
    <text evidence="4">The sequence shown here is derived from an EMBL/GenBank/DDBJ whole genome shotgun (WGS) entry which is preliminary data.</text>
</comment>
<feature type="domain" description="ATP-dependent DNA ligase family profile" evidence="3">
    <location>
        <begin position="92"/>
        <end position="182"/>
    </location>
</feature>
<organism evidence="4 5">
    <name type="scientific">Sporosarcina globispora</name>
    <name type="common">Bacillus globisporus</name>
    <dbReference type="NCBI Taxonomy" id="1459"/>
    <lineage>
        <taxon>Bacteria</taxon>
        <taxon>Bacillati</taxon>
        <taxon>Bacillota</taxon>
        <taxon>Bacilli</taxon>
        <taxon>Bacillales</taxon>
        <taxon>Caryophanaceae</taxon>
        <taxon>Sporosarcina</taxon>
    </lineage>
</organism>
<dbReference type="PANTHER" id="PTHR45674">
    <property type="entry name" value="DNA LIGASE 1/3 FAMILY MEMBER"/>
    <property type="match status" value="1"/>
</dbReference>
<gene>
    <name evidence="4" type="ORF">AF332_20400</name>
</gene>
<dbReference type="EMBL" id="LGUF01000007">
    <property type="protein sequence ID" value="KON88920.1"/>
    <property type="molecule type" value="Genomic_DNA"/>
</dbReference>
<dbReference type="InterPro" id="IPR050191">
    <property type="entry name" value="ATP-dep_DNA_ligase"/>
</dbReference>
<dbReference type="Proteomes" id="UP000037109">
    <property type="component" value="Unassembled WGS sequence"/>
</dbReference>
<proteinExistence type="inferred from homology"/>
<dbReference type="RefSeq" id="WP_053436305.1">
    <property type="nucleotide sequence ID" value="NZ_LGUF01000007.1"/>
</dbReference>
<sequence length="276" mass="32687">MFVSPMLLHKSEQPFEDKEFITELKLDGIRLILSKFNNQIKLYTRHNNEVTSKFPELLHIDIPDGTVLDGEIIVTDKDGKPDFEAMMERFQSKRSNHHIQFCVFDIIYYKGEKITHLPLIERKDILESLIHNDQYFAKVQWMLGKGEAYFDIVKQHDLEGIVLKRAASKYQINKRSQNWLKVINYQYADVFITGLRKDEFWLLLGIEEINRIKPAGIMEFVSPAGRKQFYKQFQDLIIEEDKKFIHVDPKIKCRVKFRNYTKKGMLCIPSFVEYIS</sequence>
<protein>
    <recommendedName>
        <fullName evidence="3">ATP-dependent DNA ligase family profile domain-containing protein</fullName>
    </recommendedName>
</protein>
<name>A0A0M0GG74_SPOGL</name>
<comment type="similarity">
    <text evidence="1">Belongs to the ATP-dependent DNA ligase family.</text>
</comment>
<keyword evidence="2" id="KW-0436">Ligase</keyword>
<evidence type="ECO:0000313" key="4">
    <source>
        <dbReference type="EMBL" id="KON88920.1"/>
    </source>
</evidence>
<evidence type="ECO:0000313" key="5">
    <source>
        <dbReference type="Proteomes" id="UP000037109"/>
    </source>
</evidence>